<evidence type="ECO:0000313" key="1">
    <source>
        <dbReference type="EMBL" id="GIY28533.1"/>
    </source>
</evidence>
<organism evidence="1 2">
    <name type="scientific">Caerostris extrusa</name>
    <name type="common">Bark spider</name>
    <name type="synonym">Caerostris bankana</name>
    <dbReference type="NCBI Taxonomy" id="172846"/>
    <lineage>
        <taxon>Eukaryota</taxon>
        <taxon>Metazoa</taxon>
        <taxon>Ecdysozoa</taxon>
        <taxon>Arthropoda</taxon>
        <taxon>Chelicerata</taxon>
        <taxon>Arachnida</taxon>
        <taxon>Araneae</taxon>
        <taxon>Araneomorphae</taxon>
        <taxon>Entelegynae</taxon>
        <taxon>Araneoidea</taxon>
        <taxon>Araneidae</taxon>
        <taxon>Caerostris</taxon>
    </lineage>
</organism>
<reference evidence="1 2" key="1">
    <citation type="submission" date="2021-06" db="EMBL/GenBank/DDBJ databases">
        <title>Caerostris extrusa draft genome.</title>
        <authorList>
            <person name="Kono N."/>
            <person name="Arakawa K."/>
        </authorList>
    </citation>
    <scope>NUCLEOTIDE SEQUENCE [LARGE SCALE GENOMIC DNA]</scope>
</reference>
<evidence type="ECO:0000313" key="2">
    <source>
        <dbReference type="Proteomes" id="UP001054945"/>
    </source>
</evidence>
<comment type="caution">
    <text evidence="1">The sequence shown here is derived from an EMBL/GenBank/DDBJ whole genome shotgun (WGS) entry which is preliminary data.</text>
</comment>
<sequence>MSRIAVHHKGWTGQDLSWLHRSIYTKPYHLTSAGITSPNPGGDTEGDISCHAITFPGFWGPPSMSWTLPPHSRAMSRITVHHRGWTRVELS</sequence>
<keyword evidence="2" id="KW-1185">Reference proteome</keyword>
<accession>A0AAV4S9B5</accession>
<dbReference type="EMBL" id="BPLR01008954">
    <property type="protein sequence ID" value="GIY28533.1"/>
    <property type="molecule type" value="Genomic_DNA"/>
</dbReference>
<name>A0AAV4S9B5_CAEEX</name>
<protein>
    <submittedName>
        <fullName evidence="1">Uncharacterized protein</fullName>
    </submittedName>
</protein>
<dbReference type="Proteomes" id="UP001054945">
    <property type="component" value="Unassembled WGS sequence"/>
</dbReference>
<proteinExistence type="predicted"/>
<gene>
    <name evidence="1" type="ORF">CEXT_610281</name>
</gene>
<dbReference type="AlphaFoldDB" id="A0AAV4S9B5"/>